<evidence type="ECO:0000313" key="2">
    <source>
        <dbReference type="Proteomes" id="UP000289660"/>
    </source>
</evidence>
<evidence type="ECO:0000313" key="1">
    <source>
        <dbReference type="EMBL" id="GCE58322.1"/>
    </source>
</evidence>
<proteinExistence type="predicted"/>
<name>A0A402D7X7_MICAE</name>
<dbReference type="AlphaFoldDB" id="A0A402D7X7"/>
<dbReference type="EMBL" id="BIFY01000002">
    <property type="protein sequence ID" value="GCE58322.1"/>
    <property type="molecule type" value="Genomic_DNA"/>
</dbReference>
<dbReference type="Proteomes" id="UP000289660">
    <property type="component" value="Unassembled WGS sequence"/>
</dbReference>
<organism evidence="1 2">
    <name type="scientific">Microcystis aeruginosa NIES-4285</name>
    <dbReference type="NCBI Taxonomy" id="2497681"/>
    <lineage>
        <taxon>Bacteria</taxon>
        <taxon>Bacillati</taxon>
        <taxon>Cyanobacteriota</taxon>
        <taxon>Cyanophyceae</taxon>
        <taxon>Oscillatoriophycideae</taxon>
        <taxon>Chroococcales</taxon>
        <taxon>Microcystaceae</taxon>
        <taxon>Microcystis</taxon>
    </lineage>
</organism>
<reference evidence="2" key="1">
    <citation type="submission" date="2018-12" db="EMBL/GenBank/DDBJ databases">
        <title>Genome sequence of Microcystis aeruginosa NIES-4285.</title>
        <authorList>
            <person name="Tanabe Y."/>
        </authorList>
    </citation>
    <scope>NUCLEOTIDE SEQUENCE [LARGE SCALE GENOMIC DNA]</scope>
    <source>
        <strain evidence="2">NIES-4285</strain>
    </source>
</reference>
<gene>
    <name evidence="1" type="ORF">MiAbB_00228</name>
</gene>
<comment type="caution">
    <text evidence="1">The sequence shown here is derived from an EMBL/GenBank/DDBJ whole genome shotgun (WGS) entry which is preliminary data.</text>
</comment>
<accession>A0A402D7X7</accession>
<protein>
    <submittedName>
        <fullName evidence="1">Uncharacterized protein</fullName>
    </submittedName>
</protein>
<sequence>MSWVRAMHPDGTEKNAIVGANCVRPSPFDVLILYK</sequence>